<evidence type="ECO:0000313" key="4">
    <source>
        <dbReference type="Proteomes" id="UP000076532"/>
    </source>
</evidence>
<evidence type="ECO:0000256" key="1">
    <source>
        <dbReference type="SAM" id="MobiDB-lite"/>
    </source>
</evidence>
<dbReference type="OrthoDB" id="442087at2759"/>
<evidence type="ECO:0000259" key="2">
    <source>
        <dbReference type="PROSITE" id="PS50076"/>
    </source>
</evidence>
<dbReference type="SUPFAM" id="SSF46565">
    <property type="entry name" value="Chaperone J-domain"/>
    <property type="match status" value="1"/>
</dbReference>
<protein>
    <submittedName>
        <fullName evidence="3">DnaJ-domain-containing protein</fullName>
    </submittedName>
</protein>
<dbReference type="PRINTS" id="PR00625">
    <property type="entry name" value="JDOMAIN"/>
</dbReference>
<dbReference type="InterPro" id="IPR018253">
    <property type="entry name" value="DnaJ_domain_CS"/>
</dbReference>
<dbReference type="PROSITE" id="PS50076">
    <property type="entry name" value="DNAJ_2"/>
    <property type="match status" value="1"/>
</dbReference>
<dbReference type="STRING" id="436010.A0A166PYT4"/>
<feature type="compositionally biased region" description="Basic and acidic residues" evidence="1">
    <location>
        <begin position="339"/>
        <end position="349"/>
    </location>
</feature>
<dbReference type="PROSITE" id="PS00636">
    <property type="entry name" value="DNAJ_1"/>
    <property type="match status" value="1"/>
</dbReference>
<dbReference type="Pfam" id="PF00226">
    <property type="entry name" value="DnaJ"/>
    <property type="match status" value="1"/>
</dbReference>
<keyword evidence="4" id="KW-1185">Reference proteome</keyword>
<feature type="compositionally biased region" description="Pro residues" evidence="1">
    <location>
        <begin position="287"/>
        <end position="303"/>
    </location>
</feature>
<organism evidence="3 4">
    <name type="scientific">Athelia psychrophila</name>
    <dbReference type="NCBI Taxonomy" id="1759441"/>
    <lineage>
        <taxon>Eukaryota</taxon>
        <taxon>Fungi</taxon>
        <taxon>Dikarya</taxon>
        <taxon>Basidiomycota</taxon>
        <taxon>Agaricomycotina</taxon>
        <taxon>Agaricomycetes</taxon>
        <taxon>Agaricomycetidae</taxon>
        <taxon>Atheliales</taxon>
        <taxon>Atheliaceae</taxon>
        <taxon>Athelia</taxon>
    </lineage>
</organism>
<dbReference type="AlphaFoldDB" id="A0A166PYT4"/>
<accession>A0A166PYT4</accession>
<feature type="compositionally biased region" description="Basic and acidic residues" evidence="1">
    <location>
        <begin position="32"/>
        <end position="45"/>
    </location>
</feature>
<dbReference type="PANTHER" id="PTHR43948:SF10">
    <property type="entry name" value="MRJ, ISOFORM E"/>
    <property type="match status" value="1"/>
</dbReference>
<dbReference type="CDD" id="cd06257">
    <property type="entry name" value="DnaJ"/>
    <property type="match status" value="1"/>
</dbReference>
<sequence>MASDLYEVLGVERHASPEQIRKAYKKRALATHPDRFSGKSEEEKAQAEVNFRDVGQAYEVLSDPSNRQLYDMHGIWPPPEELDSPPPSPRRERRHTNTYHQPQYRHPRHDPFYFADAFHGMPRNRSGHAHHHGMPPRNHADAYDVFNAVFGQFDRHFKETFPFPPGPIPHSHGFQGFPPEPWMGMPGPGMAHDVPHLFIPDMPDMFGHGFPRSAGGHSQRSHRSVRQESRVTTTINGVTESIWTRSDDNGNEHRTHTYPDGSEKYTINGVEQPPPYAPREQLEAFAPPAPPHPPQLMYPPPPIMSASRSRSQSQRPSPTRHHSWEQNINPPYINNPDRQPWHRGEEHKRQWWRPSRR</sequence>
<feature type="region of interest" description="Disordered" evidence="1">
    <location>
        <begin position="24"/>
        <end position="45"/>
    </location>
</feature>
<dbReference type="SMART" id="SM00271">
    <property type="entry name" value="DnaJ"/>
    <property type="match status" value="1"/>
</dbReference>
<feature type="compositionally biased region" description="Low complexity" evidence="1">
    <location>
        <begin position="307"/>
        <end position="317"/>
    </location>
</feature>
<feature type="region of interest" description="Disordered" evidence="1">
    <location>
        <begin position="210"/>
        <end position="357"/>
    </location>
</feature>
<dbReference type="InterPro" id="IPR036869">
    <property type="entry name" value="J_dom_sf"/>
</dbReference>
<reference evidence="3 4" key="1">
    <citation type="journal article" date="2016" name="Mol. Biol. Evol.">
        <title>Comparative Genomics of Early-Diverging Mushroom-Forming Fungi Provides Insights into the Origins of Lignocellulose Decay Capabilities.</title>
        <authorList>
            <person name="Nagy L.G."/>
            <person name="Riley R."/>
            <person name="Tritt A."/>
            <person name="Adam C."/>
            <person name="Daum C."/>
            <person name="Floudas D."/>
            <person name="Sun H."/>
            <person name="Yadav J.S."/>
            <person name="Pangilinan J."/>
            <person name="Larsson K.H."/>
            <person name="Matsuura K."/>
            <person name="Barry K."/>
            <person name="Labutti K."/>
            <person name="Kuo R."/>
            <person name="Ohm R.A."/>
            <person name="Bhattacharya S.S."/>
            <person name="Shirouzu T."/>
            <person name="Yoshinaga Y."/>
            <person name="Martin F.M."/>
            <person name="Grigoriev I.V."/>
            <person name="Hibbett D.S."/>
        </authorList>
    </citation>
    <scope>NUCLEOTIDE SEQUENCE [LARGE SCALE GENOMIC DNA]</scope>
    <source>
        <strain evidence="3 4">CBS 109695</strain>
    </source>
</reference>
<dbReference type="InterPro" id="IPR001623">
    <property type="entry name" value="DnaJ_domain"/>
</dbReference>
<feature type="compositionally biased region" description="Polar residues" evidence="1">
    <location>
        <begin position="230"/>
        <end position="244"/>
    </location>
</feature>
<dbReference type="Gene3D" id="1.10.287.110">
    <property type="entry name" value="DnaJ domain"/>
    <property type="match status" value="1"/>
</dbReference>
<evidence type="ECO:0000313" key="3">
    <source>
        <dbReference type="EMBL" id="KZP26589.1"/>
    </source>
</evidence>
<feature type="compositionally biased region" description="Basic and acidic residues" evidence="1">
    <location>
        <begin position="245"/>
        <end position="263"/>
    </location>
</feature>
<dbReference type="PANTHER" id="PTHR43948">
    <property type="entry name" value="DNAJ HOMOLOG SUBFAMILY B"/>
    <property type="match status" value="1"/>
</dbReference>
<proteinExistence type="predicted"/>
<dbReference type="Proteomes" id="UP000076532">
    <property type="component" value="Unassembled WGS sequence"/>
</dbReference>
<feature type="region of interest" description="Disordered" evidence="1">
    <location>
        <begin position="72"/>
        <end position="106"/>
    </location>
</feature>
<feature type="compositionally biased region" description="Pro residues" evidence="1">
    <location>
        <begin position="76"/>
        <end position="88"/>
    </location>
</feature>
<feature type="compositionally biased region" description="Basic residues" evidence="1">
    <location>
        <begin position="91"/>
        <end position="106"/>
    </location>
</feature>
<gene>
    <name evidence="3" type="ORF">FIBSPDRAFT_949174</name>
</gene>
<dbReference type="EMBL" id="KV417513">
    <property type="protein sequence ID" value="KZP26589.1"/>
    <property type="molecule type" value="Genomic_DNA"/>
</dbReference>
<name>A0A166PYT4_9AGAM</name>
<feature type="domain" description="J" evidence="2">
    <location>
        <begin position="4"/>
        <end position="74"/>
    </location>
</feature>